<keyword evidence="8 9" id="KW-0472">Membrane</keyword>
<dbReference type="STRING" id="1514105.AOC36_08210"/>
<dbReference type="PANTHER" id="PTHR43394">
    <property type="entry name" value="ATP-DEPENDENT PERMEASE MDL1, MITOCHONDRIAL"/>
    <property type="match status" value="1"/>
</dbReference>
<dbReference type="Pfam" id="PF00005">
    <property type="entry name" value="ABC_tran"/>
    <property type="match status" value="1"/>
</dbReference>
<comment type="subcellular location">
    <subcellularLocation>
        <location evidence="1">Cell membrane</location>
        <topology evidence="1">Multi-pass membrane protein</topology>
    </subcellularLocation>
</comment>
<feature type="domain" description="ABC transmembrane type-1" evidence="11">
    <location>
        <begin position="16"/>
        <end position="298"/>
    </location>
</feature>
<evidence type="ECO:0000256" key="8">
    <source>
        <dbReference type="ARBA" id="ARBA00023136"/>
    </source>
</evidence>
<evidence type="ECO:0000313" key="13">
    <source>
        <dbReference type="Proteomes" id="UP000063781"/>
    </source>
</evidence>
<dbReference type="PANTHER" id="PTHR43394:SF1">
    <property type="entry name" value="ATP-BINDING CASSETTE SUB-FAMILY B MEMBER 10, MITOCHONDRIAL"/>
    <property type="match status" value="1"/>
</dbReference>
<dbReference type="GO" id="GO:0015421">
    <property type="term" value="F:ABC-type oligopeptide transporter activity"/>
    <property type="evidence" value="ECO:0007669"/>
    <property type="project" value="TreeGrafter"/>
</dbReference>
<dbReference type="InterPro" id="IPR039421">
    <property type="entry name" value="Type_1_exporter"/>
</dbReference>
<dbReference type="InterPro" id="IPR011527">
    <property type="entry name" value="ABC1_TM_dom"/>
</dbReference>
<dbReference type="SUPFAM" id="SSF52540">
    <property type="entry name" value="P-loop containing nucleoside triphosphate hydrolases"/>
    <property type="match status" value="1"/>
</dbReference>
<keyword evidence="7 9" id="KW-1133">Transmembrane helix</keyword>
<evidence type="ECO:0000256" key="6">
    <source>
        <dbReference type="ARBA" id="ARBA00022840"/>
    </source>
</evidence>
<dbReference type="Proteomes" id="UP000063781">
    <property type="component" value="Chromosome"/>
</dbReference>
<dbReference type="Gene3D" id="3.40.50.300">
    <property type="entry name" value="P-loop containing nucleotide triphosphate hydrolases"/>
    <property type="match status" value="1"/>
</dbReference>
<gene>
    <name evidence="12" type="ORF">AOC36_08210</name>
</gene>
<dbReference type="InterPro" id="IPR003593">
    <property type="entry name" value="AAA+_ATPase"/>
</dbReference>
<dbReference type="SMART" id="SM00382">
    <property type="entry name" value="AAA"/>
    <property type="match status" value="1"/>
</dbReference>
<feature type="transmembrane region" description="Helical" evidence="9">
    <location>
        <begin position="243"/>
        <end position="262"/>
    </location>
</feature>
<dbReference type="CDD" id="cd18548">
    <property type="entry name" value="ABC_6TM_Tm287_like"/>
    <property type="match status" value="1"/>
</dbReference>
<dbReference type="InterPro" id="IPR003439">
    <property type="entry name" value="ABC_transporter-like_ATP-bd"/>
</dbReference>
<dbReference type="PROSITE" id="PS50893">
    <property type="entry name" value="ABC_TRANSPORTER_2"/>
    <property type="match status" value="1"/>
</dbReference>
<dbReference type="PROSITE" id="PS50929">
    <property type="entry name" value="ABC_TM1F"/>
    <property type="match status" value="1"/>
</dbReference>
<feature type="transmembrane region" description="Helical" evidence="9">
    <location>
        <begin position="55"/>
        <end position="76"/>
    </location>
</feature>
<name>A0A0X8H0R7_9FIRM</name>
<accession>A0A0X8H0R7</accession>
<dbReference type="FunFam" id="3.40.50.300:FF:000221">
    <property type="entry name" value="Multidrug ABC transporter ATP-binding protein"/>
    <property type="match status" value="1"/>
</dbReference>
<evidence type="ECO:0000256" key="9">
    <source>
        <dbReference type="SAM" id="Phobius"/>
    </source>
</evidence>
<keyword evidence="3" id="KW-1003">Cell membrane</keyword>
<dbReference type="Pfam" id="PF00664">
    <property type="entry name" value="ABC_membrane"/>
    <property type="match status" value="1"/>
</dbReference>
<keyword evidence="2" id="KW-0813">Transport</keyword>
<dbReference type="GO" id="GO:0005524">
    <property type="term" value="F:ATP binding"/>
    <property type="evidence" value="ECO:0007669"/>
    <property type="project" value="UniProtKB-KW"/>
</dbReference>
<keyword evidence="4 9" id="KW-0812">Transmembrane</keyword>
<evidence type="ECO:0000256" key="3">
    <source>
        <dbReference type="ARBA" id="ARBA00022475"/>
    </source>
</evidence>
<dbReference type="PROSITE" id="PS00211">
    <property type="entry name" value="ABC_TRANSPORTER_1"/>
    <property type="match status" value="1"/>
</dbReference>
<dbReference type="RefSeq" id="WP_067633250.1">
    <property type="nucleotide sequence ID" value="NZ_CP013213.1"/>
</dbReference>
<evidence type="ECO:0000256" key="7">
    <source>
        <dbReference type="ARBA" id="ARBA00022989"/>
    </source>
</evidence>
<reference evidence="12 13" key="1">
    <citation type="submission" date="2015-10" db="EMBL/GenBank/DDBJ databases">
        <title>Erysipelothrix larvae sp. LV19 isolated from the larval gut of the rhinoceros beetle, Trypoxylus dichotomus.</title>
        <authorList>
            <person name="Lim S."/>
            <person name="Kim B.-C."/>
        </authorList>
    </citation>
    <scope>NUCLEOTIDE SEQUENCE [LARGE SCALE GENOMIC DNA]</scope>
    <source>
        <strain evidence="12 13">LV19</strain>
    </source>
</reference>
<keyword evidence="6 12" id="KW-0067">ATP-binding</keyword>
<feature type="transmembrane region" description="Helical" evidence="9">
    <location>
        <begin position="12"/>
        <end position="35"/>
    </location>
</feature>
<keyword evidence="5" id="KW-0547">Nucleotide-binding</keyword>
<dbReference type="GO" id="GO:0005886">
    <property type="term" value="C:plasma membrane"/>
    <property type="evidence" value="ECO:0007669"/>
    <property type="project" value="UniProtKB-SubCell"/>
</dbReference>
<dbReference type="GO" id="GO:0016887">
    <property type="term" value="F:ATP hydrolysis activity"/>
    <property type="evidence" value="ECO:0007669"/>
    <property type="project" value="InterPro"/>
</dbReference>
<dbReference type="InterPro" id="IPR017871">
    <property type="entry name" value="ABC_transporter-like_CS"/>
</dbReference>
<evidence type="ECO:0000259" key="11">
    <source>
        <dbReference type="PROSITE" id="PS50929"/>
    </source>
</evidence>
<evidence type="ECO:0000256" key="1">
    <source>
        <dbReference type="ARBA" id="ARBA00004651"/>
    </source>
</evidence>
<evidence type="ECO:0000256" key="5">
    <source>
        <dbReference type="ARBA" id="ARBA00022741"/>
    </source>
</evidence>
<protein>
    <submittedName>
        <fullName evidence="12">Multidrug ABC transporter ATP-binding protein</fullName>
    </submittedName>
</protein>
<feature type="transmembrane region" description="Helical" evidence="9">
    <location>
        <begin position="282"/>
        <end position="299"/>
    </location>
</feature>
<evidence type="ECO:0000313" key="12">
    <source>
        <dbReference type="EMBL" id="AMC93969.1"/>
    </source>
</evidence>
<dbReference type="Gene3D" id="1.20.1560.10">
    <property type="entry name" value="ABC transporter type 1, transmembrane domain"/>
    <property type="match status" value="1"/>
</dbReference>
<evidence type="ECO:0000259" key="10">
    <source>
        <dbReference type="PROSITE" id="PS50893"/>
    </source>
</evidence>
<dbReference type="AlphaFoldDB" id="A0A0X8H0R7"/>
<dbReference type="InterPro" id="IPR036640">
    <property type="entry name" value="ABC1_TM_sf"/>
</dbReference>
<feature type="transmembrane region" description="Helical" evidence="9">
    <location>
        <begin position="130"/>
        <end position="149"/>
    </location>
</feature>
<proteinExistence type="predicted"/>
<dbReference type="OrthoDB" id="9762778at2"/>
<feature type="domain" description="ABC transporter" evidence="10">
    <location>
        <begin position="332"/>
        <end position="567"/>
    </location>
</feature>
<evidence type="ECO:0000256" key="4">
    <source>
        <dbReference type="ARBA" id="ARBA00022692"/>
    </source>
</evidence>
<organism evidence="12 13">
    <name type="scientific">Erysipelothrix larvae</name>
    <dbReference type="NCBI Taxonomy" id="1514105"/>
    <lineage>
        <taxon>Bacteria</taxon>
        <taxon>Bacillati</taxon>
        <taxon>Bacillota</taxon>
        <taxon>Erysipelotrichia</taxon>
        <taxon>Erysipelotrichales</taxon>
        <taxon>Erysipelotrichaceae</taxon>
        <taxon>Erysipelothrix</taxon>
    </lineage>
</organism>
<dbReference type="KEGG" id="erl:AOC36_08210"/>
<sequence>MSLILRYVKKYKGLMILNFIAVLSFVLVELGIPTITGMMIDQGILGQDKDALSRLGFFLFACAIIGGVGSVLLNYTSTRFSTYMTRDIRTDVFDKTQRISHAQYNNLGISSMITRIVNDAYQLTLFTQMILRMGLITPIMVATSFFLMFNSSSKLAIINVLSIPVILLVVFTISKLSKPLSTKQQGLLDKINRITRENITGVRVIRAFRSDDYETHRFAHENKAYADTSKKLFRLMSMTEPTFFFILHMVVIVIFIYATYMIRDASFNVGTLVAFLEYQFHALYSLMLFATVFIMYPRAQVSAARLQEILDAPEEIINSTTGLNNLSGPLTLEFKDVTFGYPDSEKNVLQHISFKAHQGQMVAFIGSTGSGKSSIMNLMVRFYDTKEGSVELNGVDVKDYELNGLRSHFGFISQRTNLFSGSIADNIRYGKKDASLEQVIEASTMASALEFIQSKEQGFDTWVSEGGSNLSGGQKQRLSIARALVRKPAIYVFDDSFSALDYKTDVQIRKNIKPITQDSIVFVVAQRISSILDADHIIVLNEGEIVGQGTHKELMKTCEVYLEIARSQFNEKEMEIYG</sequence>
<dbReference type="SUPFAM" id="SSF90123">
    <property type="entry name" value="ABC transporter transmembrane region"/>
    <property type="match status" value="1"/>
</dbReference>
<evidence type="ECO:0000256" key="2">
    <source>
        <dbReference type="ARBA" id="ARBA00022448"/>
    </source>
</evidence>
<feature type="transmembrane region" description="Helical" evidence="9">
    <location>
        <begin position="155"/>
        <end position="173"/>
    </location>
</feature>
<dbReference type="InterPro" id="IPR027417">
    <property type="entry name" value="P-loop_NTPase"/>
</dbReference>
<dbReference type="EMBL" id="CP013213">
    <property type="protein sequence ID" value="AMC93969.1"/>
    <property type="molecule type" value="Genomic_DNA"/>
</dbReference>
<keyword evidence="13" id="KW-1185">Reference proteome</keyword>